<keyword evidence="2" id="KW-1185">Reference proteome</keyword>
<dbReference type="EMBL" id="JBHRWR010000003">
    <property type="protein sequence ID" value="MFC3572936.1"/>
    <property type="molecule type" value="Genomic_DNA"/>
</dbReference>
<name>A0ABV7S9N0_9ACTN</name>
<comment type="caution">
    <text evidence="1">The sequence shown here is derived from an EMBL/GenBank/DDBJ whole genome shotgun (WGS) entry which is preliminary data.</text>
</comment>
<evidence type="ECO:0000313" key="1">
    <source>
        <dbReference type="EMBL" id="MFC3572936.1"/>
    </source>
</evidence>
<evidence type="ECO:0000313" key="2">
    <source>
        <dbReference type="Proteomes" id="UP001595701"/>
    </source>
</evidence>
<sequence length="89" mass="9791">MSVWAPSGALASTVEITSDSVQRGDVIQVGGQPCRVSDLFQLPGGAKRLVFESGELLTMHRQTRLVAMRILRGRGGDPVHAFSPRRYRR</sequence>
<organism evidence="1 2">
    <name type="scientific">Streptomyces yaanensis</name>
    <dbReference type="NCBI Taxonomy" id="1142239"/>
    <lineage>
        <taxon>Bacteria</taxon>
        <taxon>Bacillati</taxon>
        <taxon>Actinomycetota</taxon>
        <taxon>Actinomycetes</taxon>
        <taxon>Kitasatosporales</taxon>
        <taxon>Streptomycetaceae</taxon>
        <taxon>Streptomyces</taxon>
    </lineage>
</organism>
<dbReference type="Proteomes" id="UP001595701">
    <property type="component" value="Unassembled WGS sequence"/>
</dbReference>
<gene>
    <name evidence="1" type="ORF">ACFOZ0_06520</name>
</gene>
<reference evidence="2" key="1">
    <citation type="journal article" date="2019" name="Int. J. Syst. Evol. Microbiol.">
        <title>The Global Catalogue of Microorganisms (GCM) 10K type strain sequencing project: providing services to taxonomists for standard genome sequencing and annotation.</title>
        <authorList>
            <consortium name="The Broad Institute Genomics Platform"/>
            <consortium name="The Broad Institute Genome Sequencing Center for Infectious Disease"/>
            <person name="Wu L."/>
            <person name="Ma J."/>
        </authorList>
    </citation>
    <scope>NUCLEOTIDE SEQUENCE [LARGE SCALE GENOMIC DNA]</scope>
    <source>
        <strain evidence="2">CGMCC 4.7035</strain>
    </source>
</reference>
<protein>
    <submittedName>
        <fullName evidence="1">Uncharacterized protein</fullName>
    </submittedName>
</protein>
<proteinExistence type="predicted"/>
<dbReference type="RefSeq" id="WP_310778743.1">
    <property type="nucleotide sequence ID" value="NZ_JBHRWR010000003.1"/>
</dbReference>
<accession>A0ABV7S9N0</accession>